<evidence type="ECO:0000256" key="2">
    <source>
        <dbReference type="ARBA" id="ARBA00009142"/>
    </source>
</evidence>
<evidence type="ECO:0000256" key="5">
    <source>
        <dbReference type="ARBA" id="ARBA00023136"/>
    </source>
</evidence>
<keyword evidence="3 6" id="KW-0812">Transmembrane</keyword>
<keyword evidence="8" id="KW-1185">Reference proteome</keyword>
<evidence type="ECO:0000256" key="3">
    <source>
        <dbReference type="ARBA" id="ARBA00022692"/>
    </source>
</evidence>
<accession>A0ABN0ADW2</accession>
<name>A0ABN0ADW2_CORAM</name>
<comment type="subcellular location">
    <subcellularLocation>
        <location evidence="6">Cell membrane</location>
        <topology evidence="6">Multi-pass membrane protein</topology>
    </subcellularLocation>
    <subcellularLocation>
        <location evidence="1">Membrane</location>
        <topology evidence="1">Multi-pass membrane protein</topology>
    </subcellularLocation>
</comment>
<proteinExistence type="inferred from homology"/>
<reference evidence="7 8" key="1">
    <citation type="submission" date="2010-04" db="EMBL/GenBank/DDBJ databases">
        <authorList>
            <person name="Weinstock G."/>
            <person name="Sodergren E."/>
            <person name="Clifton S."/>
            <person name="Fulton L."/>
            <person name="Fulton B."/>
            <person name="Courtney L."/>
            <person name="Fronick C."/>
            <person name="Harrison M."/>
            <person name="Strong C."/>
            <person name="Farmer C."/>
            <person name="Delahaunty K."/>
            <person name="Markovic C."/>
            <person name="Hall O."/>
            <person name="Minx P."/>
            <person name="Tomlinson C."/>
            <person name="Mitreva M."/>
            <person name="Hou S."/>
            <person name="Wollam A."/>
            <person name="Pepin K.H."/>
            <person name="Johnson M."/>
            <person name="Bhonagiri V."/>
            <person name="Zhang X."/>
            <person name="Suruliraj S."/>
            <person name="Warren W."/>
            <person name="Chinwalla A."/>
            <person name="Mardis E.R."/>
            <person name="Wilson R.K."/>
        </authorList>
    </citation>
    <scope>NUCLEOTIDE SEQUENCE [LARGE SCALE GENOMIC DNA]</scope>
    <source>
        <strain evidence="7 8">DSM 20306</strain>
    </source>
</reference>
<keyword evidence="4 6" id="KW-1133">Transmembrane helix</keyword>
<dbReference type="Proteomes" id="UP000006015">
    <property type="component" value="Unassembled WGS sequence"/>
</dbReference>
<dbReference type="EMBL" id="ADNS01000018">
    <property type="protein sequence ID" value="EFG80904.1"/>
    <property type="molecule type" value="Genomic_DNA"/>
</dbReference>
<evidence type="ECO:0000256" key="1">
    <source>
        <dbReference type="ARBA" id="ARBA00004141"/>
    </source>
</evidence>
<keyword evidence="5 6" id="KW-0472">Membrane</keyword>
<sequence length="216" mass="21674">MAHRVIFGAAGMAGAFGGGLLGGHIPSVVLMVAFALMMIATSIAMIRGRKGSAGEVKDRDLPLGRVILDGLVVGVITGLVGAGGGFLVVPALALLGGLSMPVAVGTSLVVITMKSFAGLAGYLTSVELDWALVGAVTVAAILGSLLGSRLAGRIPEALLRKGFGVFVLVMGVFVLIQEFFNTTGIAAIAAALVAVAATVCWSTVPTCPLRTTAATR</sequence>
<comment type="caution">
    <text evidence="7">The sequence shown here is derived from an EMBL/GenBank/DDBJ whole genome shotgun (WGS) entry which is preliminary data.</text>
</comment>
<protein>
    <recommendedName>
        <fullName evidence="6">Probable membrane transporter protein</fullName>
    </recommendedName>
</protein>
<organism evidence="7 8">
    <name type="scientific">Corynebacterium ammoniagenes DSM 20306</name>
    <dbReference type="NCBI Taxonomy" id="649754"/>
    <lineage>
        <taxon>Bacteria</taxon>
        <taxon>Bacillati</taxon>
        <taxon>Actinomycetota</taxon>
        <taxon>Actinomycetes</taxon>
        <taxon>Mycobacteriales</taxon>
        <taxon>Corynebacteriaceae</taxon>
        <taxon>Corynebacterium</taxon>
    </lineage>
</organism>
<feature type="transmembrane region" description="Helical" evidence="6">
    <location>
        <begin position="183"/>
        <end position="204"/>
    </location>
</feature>
<evidence type="ECO:0000256" key="4">
    <source>
        <dbReference type="ARBA" id="ARBA00022989"/>
    </source>
</evidence>
<evidence type="ECO:0000256" key="6">
    <source>
        <dbReference type="RuleBase" id="RU363041"/>
    </source>
</evidence>
<dbReference type="InterPro" id="IPR002781">
    <property type="entry name" value="TM_pro_TauE-like"/>
</dbReference>
<feature type="transmembrane region" description="Helical" evidence="6">
    <location>
        <begin position="130"/>
        <end position="151"/>
    </location>
</feature>
<feature type="transmembrane region" description="Helical" evidence="6">
    <location>
        <begin position="66"/>
        <end position="96"/>
    </location>
</feature>
<dbReference type="InterPro" id="IPR051598">
    <property type="entry name" value="TSUP/Inactive_protease-like"/>
</dbReference>
<comment type="similarity">
    <text evidence="2 6">Belongs to the 4-toluene sulfonate uptake permease (TSUP) (TC 2.A.102) family.</text>
</comment>
<feature type="transmembrane region" description="Helical" evidence="6">
    <location>
        <begin position="102"/>
        <end position="123"/>
    </location>
</feature>
<gene>
    <name evidence="7" type="ORF">HMPREF0281_01883</name>
</gene>
<feature type="transmembrane region" description="Helical" evidence="6">
    <location>
        <begin position="157"/>
        <end position="176"/>
    </location>
</feature>
<dbReference type="Pfam" id="PF01925">
    <property type="entry name" value="TauE"/>
    <property type="match status" value="1"/>
</dbReference>
<keyword evidence="6" id="KW-1003">Cell membrane</keyword>
<dbReference type="PANTHER" id="PTHR43701">
    <property type="entry name" value="MEMBRANE TRANSPORTER PROTEIN MJ0441-RELATED"/>
    <property type="match status" value="1"/>
</dbReference>
<evidence type="ECO:0000313" key="8">
    <source>
        <dbReference type="Proteomes" id="UP000006015"/>
    </source>
</evidence>
<dbReference type="PANTHER" id="PTHR43701:SF2">
    <property type="entry name" value="MEMBRANE TRANSPORTER PROTEIN YJNA-RELATED"/>
    <property type="match status" value="1"/>
</dbReference>
<evidence type="ECO:0000313" key="7">
    <source>
        <dbReference type="EMBL" id="EFG80904.1"/>
    </source>
</evidence>